<dbReference type="RefSeq" id="WP_145446312.1">
    <property type="nucleotide sequence ID" value="NZ_CP036280.1"/>
</dbReference>
<accession>A0A518BYT3</accession>
<dbReference type="Proteomes" id="UP000320386">
    <property type="component" value="Chromosome"/>
</dbReference>
<protein>
    <submittedName>
        <fullName evidence="1">Uncharacterized protein</fullName>
    </submittedName>
</protein>
<proteinExistence type="predicted"/>
<evidence type="ECO:0000313" key="1">
    <source>
        <dbReference type="EMBL" id="QDU72133.1"/>
    </source>
</evidence>
<dbReference type="AlphaFoldDB" id="A0A518BYT3"/>
<gene>
    <name evidence="1" type="ORF">Pan265_19960</name>
</gene>
<sequence>MPSSATSKTPALILTETLPDPYDSHATRRLGLMLEVLAERHALFLAVMATGRMHLRAWRHANRLSSSITIEPLRAIRRGDLPISRTVSRWVDRENPPLVVTTSSRLWPALRWFRDRLVVADLADELAGALDPGTQEVRANGGARRVYQQACRTAERTHLALVARQSHVGPLLTRAGRTVVLPDGLLTRLPEILDAIGRPEGGAEADSWSTRVAQAA</sequence>
<organism evidence="1 2">
    <name type="scientific">Mucisphaera calidilacus</name>
    <dbReference type="NCBI Taxonomy" id="2527982"/>
    <lineage>
        <taxon>Bacteria</taxon>
        <taxon>Pseudomonadati</taxon>
        <taxon>Planctomycetota</taxon>
        <taxon>Phycisphaerae</taxon>
        <taxon>Phycisphaerales</taxon>
        <taxon>Phycisphaeraceae</taxon>
        <taxon>Mucisphaera</taxon>
    </lineage>
</organism>
<dbReference type="KEGG" id="mcad:Pan265_19960"/>
<reference evidence="1 2" key="1">
    <citation type="submission" date="2019-02" db="EMBL/GenBank/DDBJ databases">
        <title>Deep-cultivation of Planctomycetes and their phenomic and genomic characterization uncovers novel biology.</title>
        <authorList>
            <person name="Wiegand S."/>
            <person name="Jogler M."/>
            <person name="Boedeker C."/>
            <person name="Pinto D."/>
            <person name="Vollmers J."/>
            <person name="Rivas-Marin E."/>
            <person name="Kohn T."/>
            <person name="Peeters S.H."/>
            <person name="Heuer A."/>
            <person name="Rast P."/>
            <person name="Oberbeckmann S."/>
            <person name="Bunk B."/>
            <person name="Jeske O."/>
            <person name="Meyerdierks A."/>
            <person name="Storesund J.E."/>
            <person name="Kallscheuer N."/>
            <person name="Luecker S."/>
            <person name="Lage O.M."/>
            <person name="Pohl T."/>
            <person name="Merkel B.J."/>
            <person name="Hornburger P."/>
            <person name="Mueller R.-W."/>
            <person name="Bruemmer F."/>
            <person name="Labrenz M."/>
            <person name="Spormann A.M."/>
            <person name="Op den Camp H."/>
            <person name="Overmann J."/>
            <person name="Amann R."/>
            <person name="Jetten M.S.M."/>
            <person name="Mascher T."/>
            <person name="Medema M.H."/>
            <person name="Devos D.P."/>
            <person name="Kaster A.-K."/>
            <person name="Ovreas L."/>
            <person name="Rohde M."/>
            <person name="Galperin M.Y."/>
            <person name="Jogler C."/>
        </authorList>
    </citation>
    <scope>NUCLEOTIDE SEQUENCE [LARGE SCALE GENOMIC DNA]</scope>
    <source>
        <strain evidence="1 2">Pan265</strain>
    </source>
</reference>
<name>A0A518BYT3_9BACT</name>
<dbReference type="EMBL" id="CP036280">
    <property type="protein sequence ID" value="QDU72133.1"/>
    <property type="molecule type" value="Genomic_DNA"/>
</dbReference>
<keyword evidence="2" id="KW-1185">Reference proteome</keyword>
<evidence type="ECO:0000313" key="2">
    <source>
        <dbReference type="Proteomes" id="UP000320386"/>
    </source>
</evidence>